<dbReference type="AlphaFoldDB" id="A0A7W6BNS6"/>
<dbReference type="EMBL" id="JACIDT010000010">
    <property type="protein sequence ID" value="MBB3927250.1"/>
    <property type="molecule type" value="Genomic_DNA"/>
</dbReference>
<name>A0A7W6BNS6_9SPHN</name>
<dbReference type="RefSeq" id="WP_188072749.1">
    <property type="nucleotide sequence ID" value="NZ_BSPS01000013.1"/>
</dbReference>
<protein>
    <submittedName>
        <fullName evidence="1">Uncharacterized protein</fullName>
    </submittedName>
</protein>
<proteinExistence type="predicted"/>
<evidence type="ECO:0000313" key="2">
    <source>
        <dbReference type="Proteomes" id="UP000571950"/>
    </source>
</evidence>
<reference evidence="1 2" key="1">
    <citation type="submission" date="2020-08" db="EMBL/GenBank/DDBJ databases">
        <title>Genomic Encyclopedia of Type Strains, Phase IV (KMG-IV): sequencing the most valuable type-strain genomes for metagenomic binning, comparative biology and taxonomic classification.</title>
        <authorList>
            <person name="Goeker M."/>
        </authorList>
    </citation>
    <scope>NUCLEOTIDE SEQUENCE [LARGE SCALE GENOMIC DNA]</scope>
    <source>
        <strain evidence="1 2">DSM 26189</strain>
    </source>
</reference>
<evidence type="ECO:0000313" key="1">
    <source>
        <dbReference type="EMBL" id="MBB3927250.1"/>
    </source>
</evidence>
<comment type="caution">
    <text evidence="1">The sequence shown here is derived from an EMBL/GenBank/DDBJ whole genome shotgun (WGS) entry which is preliminary data.</text>
</comment>
<sequence length="64" mass="6750">MAKQYDYVRGNDKVALAKSTVGAIGGGIGARVIIDDTVVSSKEQAAIGLEIAMQKIMEDTWPPA</sequence>
<dbReference type="Proteomes" id="UP000571950">
    <property type="component" value="Unassembled WGS sequence"/>
</dbReference>
<accession>A0A7W6BNS6</accession>
<keyword evidence="2" id="KW-1185">Reference proteome</keyword>
<gene>
    <name evidence="1" type="ORF">GGR43_002973</name>
</gene>
<organism evidence="1 2">
    <name type="scientific">Sphingobium jiangsuense</name>
    <dbReference type="NCBI Taxonomy" id="870476"/>
    <lineage>
        <taxon>Bacteria</taxon>
        <taxon>Pseudomonadati</taxon>
        <taxon>Pseudomonadota</taxon>
        <taxon>Alphaproteobacteria</taxon>
        <taxon>Sphingomonadales</taxon>
        <taxon>Sphingomonadaceae</taxon>
        <taxon>Sphingobium</taxon>
    </lineage>
</organism>